<comment type="caution">
    <text evidence="1">The sequence shown here is derived from an EMBL/GenBank/DDBJ whole genome shotgun (WGS) entry which is preliminary data.</text>
</comment>
<accession>A0A559IDL5</accession>
<dbReference type="RefSeq" id="WP_144995015.1">
    <property type="nucleotide sequence ID" value="NZ_VNJK01000007.1"/>
</dbReference>
<dbReference type="Proteomes" id="UP000318102">
    <property type="component" value="Unassembled WGS sequence"/>
</dbReference>
<keyword evidence="2" id="KW-1185">Reference proteome</keyword>
<evidence type="ECO:0000313" key="2">
    <source>
        <dbReference type="Proteomes" id="UP000318102"/>
    </source>
</evidence>
<protein>
    <submittedName>
        <fullName evidence="1">Uncharacterized protein</fullName>
    </submittedName>
</protein>
<gene>
    <name evidence="1" type="ORF">FPZ44_24615</name>
</gene>
<organism evidence="1 2">
    <name type="scientific">Paenibacillus agilis</name>
    <dbReference type="NCBI Taxonomy" id="3020863"/>
    <lineage>
        <taxon>Bacteria</taxon>
        <taxon>Bacillati</taxon>
        <taxon>Bacillota</taxon>
        <taxon>Bacilli</taxon>
        <taxon>Bacillales</taxon>
        <taxon>Paenibacillaceae</taxon>
        <taxon>Paenibacillus</taxon>
    </lineage>
</organism>
<proteinExistence type="predicted"/>
<sequence>MVNMHEILNSLSKTYQDVVLIRENNEYWFFNGVDAKYAEQVKLKLSKETFQLFDCVLDEENPVNFMMPTTIVMESVHERLNDVCKGLIKLSMVLETNDPQTNYHFSLAYGQHLIPDVESMVRVFFEIRESFAEQMVLEKGRNKRSN</sequence>
<reference evidence="1 2" key="1">
    <citation type="submission" date="2019-07" db="EMBL/GenBank/DDBJ databases">
        <authorList>
            <person name="Kim J."/>
        </authorList>
    </citation>
    <scope>NUCLEOTIDE SEQUENCE [LARGE SCALE GENOMIC DNA]</scope>
    <source>
        <strain evidence="1 2">N4</strain>
    </source>
</reference>
<dbReference type="EMBL" id="VNJK01000007">
    <property type="protein sequence ID" value="TVX85543.1"/>
    <property type="molecule type" value="Genomic_DNA"/>
</dbReference>
<evidence type="ECO:0000313" key="1">
    <source>
        <dbReference type="EMBL" id="TVX85543.1"/>
    </source>
</evidence>
<dbReference type="AlphaFoldDB" id="A0A559IDL5"/>
<name>A0A559IDL5_9BACL</name>